<dbReference type="Gene3D" id="2.10.70.100">
    <property type="match status" value="1"/>
</dbReference>
<dbReference type="Gene3D" id="3.30.70.270">
    <property type="match status" value="1"/>
</dbReference>
<keyword evidence="6" id="KW-1185">Reference proteome</keyword>
<dbReference type="KEGG" id="pspi:PS2015_880"/>
<dbReference type="InterPro" id="IPR035965">
    <property type="entry name" value="PAS-like_dom_sf"/>
</dbReference>
<dbReference type="PROSITE" id="PS50112">
    <property type="entry name" value="PAS"/>
    <property type="match status" value="3"/>
</dbReference>
<evidence type="ECO:0000313" key="6">
    <source>
        <dbReference type="Proteomes" id="UP000065641"/>
    </source>
</evidence>
<reference evidence="5 6" key="1">
    <citation type="submission" date="2015-11" db="EMBL/GenBank/DDBJ databases">
        <authorList>
            <person name="Zhang Y."/>
            <person name="Guo Z."/>
        </authorList>
    </citation>
    <scope>NUCLEOTIDE SEQUENCE [LARGE SCALE GENOMIC DNA]</scope>
    <source>
        <strain evidence="5 6">KCTC 32221</strain>
    </source>
</reference>
<dbReference type="Proteomes" id="UP000065641">
    <property type="component" value="Chromosome"/>
</dbReference>
<dbReference type="GO" id="GO:0003824">
    <property type="term" value="F:catalytic activity"/>
    <property type="evidence" value="ECO:0007669"/>
    <property type="project" value="UniProtKB-ARBA"/>
</dbReference>
<dbReference type="Gene3D" id="3.30.450.20">
    <property type="entry name" value="PAS domain"/>
    <property type="match status" value="4"/>
</dbReference>
<dbReference type="InterPro" id="IPR000700">
    <property type="entry name" value="PAS-assoc_C"/>
</dbReference>
<organism evidence="5 6">
    <name type="scientific">Pseudohongiella spirulinae</name>
    <dbReference type="NCBI Taxonomy" id="1249552"/>
    <lineage>
        <taxon>Bacteria</taxon>
        <taxon>Pseudomonadati</taxon>
        <taxon>Pseudomonadota</taxon>
        <taxon>Gammaproteobacteria</taxon>
        <taxon>Pseudomonadales</taxon>
        <taxon>Pseudohongiellaceae</taxon>
        <taxon>Pseudohongiella</taxon>
    </lineage>
</organism>
<dbReference type="InterPro" id="IPR000014">
    <property type="entry name" value="PAS"/>
</dbReference>
<comment type="cofactor">
    <cofactor evidence="1">
        <name>Mg(2+)</name>
        <dbReference type="ChEBI" id="CHEBI:18420"/>
    </cofactor>
</comment>
<protein>
    <submittedName>
        <fullName evidence="5">Sensory box/GGDEF/GAF/EAL domain protein</fullName>
    </submittedName>
</protein>
<dbReference type="SMART" id="SM00086">
    <property type="entry name" value="PAC"/>
    <property type="match status" value="4"/>
</dbReference>
<dbReference type="EMBL" id="CP013189">
    <property type="protein sequence ID" value="ALO45551.1"/>
    <property type="molecule type" value="Genomic_DNA"/>
</dbReference>
<feature type="domain" description="PAS" evidence="2">
    <location>
        <begin position="22"/>
        <end position="95"/>
    </location>
</feature>
<evidence type="ECO:0000259" key="3">
    <source>
        <dbReference type="PROSITE" id="PS50113"/>
    </source>
</evidence>
<dbReference type="NCBIfam" id="TIGR00229">
    <property type="entry name" value="sensory_box"/>
    <property type="match status" value="4"/>
</dbReference>
<dbReference type="PROSITE" id="PS50887">
    <property type="entry name" value="GGDEF"/>
    <property type="match status" value="1"/>
</dbReference>
<dbReference type="SUPFAM" id="SSF55785">
    <property type="entry name" value="PYP-like sensor domain (PAS domain)"/>
    <property type="match status" value="4"/>
</dbReference>
<dbReference type="STRING" id="1249552.PS2015_880"/>
<evidence type="ECO:0000259" key="4">
    <source>
        <dbReference type="PROSITE" id="PS50887"/>
    </source>
</evidence>
<accession>A0A0S2KC12</accession>
<evidence type="ECO:0000313" key="5">
    <source>
        <dbReference type="EMBL" id="ALO45551.1"/>
    </source>
</evidence>
<dbReference type="AlphaFoldDB" id="A0A0S2KC12"/>
<name>A0A0S2KC12_9GAMM</name>
<dbReference type="InterPro" id="IPR001610">
    <property type="entry name" value="PAC"/>
</dbReference>
<dbReference type="CDD" id="cd00130">
    <property type="entry name" value="PAS"/>
    <property type="match status" value="3"/>
</dbReference>
<dbReference type="InterPro" id="IPR043128">
    <property type="entry name" value="Rev_trsase/Diguanyl_cyclase"/>
</dbReference>
<feature type="domain" description="GGDEF" evidence="4">
    <location>
        <begin position="564"/>
        <end position="697"/>
    </location>
</feature>
<dbReference type="SMART" id="SM00091">
    <property type="entry name" value="PAS"/>
    <property type="match status" value="4"/>
</dbReference>
<dbReference type="CDD" id="cd01949">
    <property type="entry name" value="GGDEF"/>
    <property type="match status" value="1"/>
</dbReference>
<dbReference type="RefSeq" id="WP_058021081.1">
    <property type="nucleotide sequence ID" value="NZ_CP013189.1"/>
</dbReference>
<sequence>MNEFDNFQLERGSQLSENSKFSGRSLDNILDSAQVGVWEWDINSGQTIINRRWATMLGYTPEQLEPVTFRSFAELVHEHDMPALQKALNDHIEGNTEYFVFRFRMRAANNSWRWIKARGQVSETGDDGTPVRMTGIHLDVSELMGLVEVETQVSKRLDSILQTSPAVIYAATPESPHTMRYLSPNARSVFELSVDELIARGGWMEIIHADDRDSVWAAFEQWLESTGDDTLSQRYRIVGNNGEVRWLEDLCRKVYLDGELSELVGSLIDMTESVSRERLLENVVDVVPGVIYQFRRSSDGHYSFPYSSRKMLEIYGVSPEQARVDASGVFERIHPEDLEMVTLSIEQSAEQLRRWSLDYRMQMPSGEQRWLHGDALPFRDNDGAISWFGMIMDISRQKRIEVELADAKQRLERAQRIARTGHWEADMVTGELFWSDIIYEIFGFDSATTTPSVELFSNCVHPEDLDAVRASERRAELTGVHDVEHRIVRPDGAVLWVHELARRERTADGRDVLYGTVRDITDTKELELELRQLSTTDALTQVSNRRFFMQAGSQALERARRQSRPLSVLMLDLDHFKKVNDTYGHAKGDEVLIRVAALMRSRVRQSDTLARLGGEEFCVLLESCSLESAEDLAIQLRDDIRALQFAGANGVRFQLTTSIGVTSYLPGESLDSVMSRADSCLYAAKRDGRNRVIADSSSVSS</sequence>
<feature type="domain" description="PAC" evidence="3">
    <location>
        <begin position="355"/>
        <end position="406"/>
    </location>
</feature>
<dbReference type="Pfam" id="PF00990">
    <property type="entry name" value="GGDEF"/>
    <property type="match status" value="1"/>
</dbReference>
<dbReference type="PROSITE" id="PS50113">
    <property type="entry name" value="PAC"/>
    <property type="match status" value="2"/>
</dbReference>
<feature type="domain" description="PAC" evidence="3">
    <location>
        <begin position="481"/>
        <end position="532"/>
    </location>
</feature>
<dbReference type="InterPro" id="IPR029787">
    <property type="entry name" value="Nucleotide_cyclase"/>
</dbReference>
<dbReference type="InterPro" id="IPR052155">
    <property type="entry name" value="Biofilm_reg_signaling"/>
</dbReference>
<dbReference type="PANTHER" id="PTHR44757">
    <property type="entry name" value="DIGUANYLATE CYCLASE DGCP"/>
    <property type="match status" value="1"/>
</dbReference>
<feature type="domain" description="PAS" evidence="2">
    <location>
        <begin position="153"/>
        <end position="226"/>
    </location>
</feature>
<proteinExistence type="predicted"/>
<dbReference type="PANTHER" id="PTHR44757:SF2">
    <property type="entry name" value="BIOFILM ARCHITECTURE MAINTENANCE PROTEIN MBAA"/>
    <property type="match status" value="1"/>
</dbReference>
<gene>
    <name evidence="5" type="ORF">PS2015_880</name>
</gene>
<evidence type="ECO:0000256" key="1">
    <source>
        <dbReference type="ARBA" id="ARBA00001946"/>
    </source>
</evidence>
<dbReference type="SUPFAM" id="SSF55073">
    <property type="entry name" value="Nucleotide cyclase"/>
    <property type="match status" value="1"/>
</dbReference>
<dbReference type="SMART" id="SM00267">
    <property type="entry name" value="GGDEF"/>
    <property type="match status" value="1"/>
</dbReference>
<dbReference type="FunFam" id="3.30.70.270:FF:000001">
    <property type="entry name" value="Diguanylate cyclase domain protein"/>
    <property type="match status" value="1"/>
</dbReference>
<dbReference type="Pfam" id="PF08447">
    <property type="entry name" value="PAS_3"/>
    <property type="match status" value="4"/>
</dbReference>
<dbReference type="InterPro" id="IPR013655">
    <property type="entry name" value="PAS_fold_3"/>
</dbReference>
<feature type="domain" description="PAS" evidence="2">
    <location>
        <begin position="276"/>
        <end position="352"/>
    </location>
</feature>
<dbReference type="NCBIfam" id="TIGR00254">
    <property type="entry name" value="GGDEF"/>
    <property type="match status" value="1"/>
</dbReference>
<dbReference type="InterPro" id="IPR000160">
    <property type="entry name" value="GGDEF_dom"/>
</dbReference>
<evidence type="ECO:0000259" key="2">
    <source>
        <dbReference type="PROSITE" id="PS50112"/>
    </source>
</evidence>